<dbReference type="PATRIC" id="fig|413882.6.peg.3612"/>
<dbReference type="InterPro" id="IPR000792">
    <property type="entry name" value="Tscrpt_reg_LuxR_C"/>
</dbReference>
<evidence type="ECO:0000259" key="4">
    <source>
        <dbReference type="PROSITE" id="PS50043"/>
    </source>
</evidence>
<dbReference type="PANTHER" id="PTHR44688:SF16">
    <property type="entry name" value="DNA-BINDING TRANSCRIPTIONAL ACTIVATOR DEVR_DOSR"/>
    <property type="match status" value="1"/>
</dbReference>
<dbReference type="SUPFAM" id="SSF46894">
    <property type="entry name" value="C-terminal effector domain of the bipartite response regulators"/>
    <property type="match status" value="1"/>
</dbReference>
<dbReference type="STRING" id="413882.AAW51_3459"/>
<dbReference type="SMART" id="SM00421">
    <property type="entry name" value="HTH_LUXR"/>
    <property type="match status" value="1"/>
</dbReference>
<dbReference type="Proteomes" id="UP000035352">
    <property type="component" value="Chromosome"/>
</dbReference>
<evidence type="ECO:0000313" key="6">
    <source>
        <dbReference type="Proteomes" id="UP000035352"/>
    </source>
</evidence>
<dbReference type="Pfam" id="PF00196">
    <property type="entry name" value="GerE"/>
    <property type="match status" value="1"/>
</dbReference>
<evidence type="ECO:0000313" key="5">
    <source>
        <dbReference type="EMBL" id="AKJ30150.1"/>
    </source>
</evidence>
<evidence type="ECO:0000256" key="1">
    <source>
        <dbReference type="ARBA" id="ARBA00023015"/>
    </source>
</evidence>
<dbReference type="InterPro" id="IPR016032">
    <property type="entry name" value="Sig_transdc_resp-reg_C-effctor"/>
</dbReference>
<accession>A0A0G3BUE1</accession>
<evidence type="ECO:0000256" key="2">
    <source>
        <dbReference type="ARBA" id="ARBA00023125"/>
    </source>
</evidence>
<dbReference type="InterPro" id="IPR011990">
    <property type="entry name" value="TPR-like_helical_dom_sf"/>
</dbReference>
<feature type="domain" description="HTH luxR-type" evidence="4">
    <location>
        <begin position="442"/>
        <end position="507"/>
    </location>
</feature>
<gene>
    <name evidence="5" type="ORF">AAW51_3459</name>
</gene>
<evidence type="ECO:0000256" key="3">
    <source>
        <dbReference type="ARBA" id="ARBA00023163"/>
    </source>
</evidence>
<keyword evidence="1" id="KW-0805">Transcription regulation</keyword>
<dbReference type="GO" id="GO:0006355">
    <property type="term" value="P:regulation of DNA-templated transcription"/>
    <property type="evidence" value="ECO:0007669"/>
    <property type="project" value="InterPro"/>
</dbReference>
<dbReference type="CDD" id="cd06170">
    <property type="entry name" value="LuxR_C_like"/>
    <property type="match status" value="1"/>
</dbReference>
<dbReference type="PROSITE" id="PS00622">
    <property type="entry name" value="HTH_LUXR_1"/>
    <property type="match status" value="1"/>
</dbReference>
<keyword evidence="3" id="KW-0804">Transcription</keyword>
<dbReference type="GO" id="GO:0003677">
    <property type="term" value="F:DNA binding"/>
    <property type="evidence" value="ECO:0007669"/>
    <property type="project" value="UniProtKB-KW"/>
</dbReference>
<keyword evidence="6" id="KW-1185">Reference proteome</keyword>
<dbReference type="Gene3D" id="1.10.10.10">
    <property type="entry name" value="Winged helix-like DNA-binding domain superfamily/Winged helix DNA-binding domain"/>
    <property type="match status" value="1"/>
</dbReference>
<protein>
    <submittedName>
        <fullName evidence="5">Transcriptional activator of maltose regulon, MalT</fullName>
    </submittedName>
</protein>
<dbReference type="SUPFAM" id="SSF48452">
    <property type="entry name" value="TPR-like"/>
    <property type="match status" value="1"/>
</dbReference>
<dbReference type="PROSITE" id="PS50043">
    <property type="entry name" value="HTH_LUXR_2"/>
    <property type="match status" value="1"/>
</dbReference>
<proteinExistence type="predicted"/>
<organism evidence="5 6">
    <name type="scientific">Caldimonas brevitalea</name>
    <dbReference type="NCBI Taxonomy" id="413882"/>
    <lineage>
        <taxon>Bacteria</taxon>
        <taxon>Pseudomonadati</taxon>
        <taxon>Pseudomonadota</taxon>
        <taxon>Betaproteobacteria</taxon>
        <taxon>Burkholderiales</taxon>
        <taxon>Sphaerotilaceae</taxon>
        <taxon>Caldimonas</taxon>
    </lineage>
</organism>
<reference evidence="5 6" key="1">
    <citation type="submission" date="2015-05" db="EMBL/GenBank/DDBJ databases">
        <authorList>
            <person name="Tang B."/>
            <person name="Yu Y."/>
        </authorList>
    </citation>
    <scope>NUCLEOTIDE SEQUENCE [LARGE SCALE GENOMIC DNA]</scope>
    <source>
        <strain evidence="5 6">DSM 7029</strain>
    </source>
</reference>
<dbReference type="InterPro" id="IPR036388">
    <property type="entry name" value="WH-like_DNA-bd_sf"/>
</dbReference>
<sequence>MTFDDPHIPDTAAGATLSPATALARLRRTGWRLLYTPDVATLDTLLQRAAAEPGVVAELEAYRLAQLIEIDDLPHEAMRRFDDAQGADRAVLAWAQARAELMFDRFDSAASHADKVLAALPGDLHPLSLAARYIKGAALSEAGHPAEAIPWLQLAVRGARRDRLLLLELLGLQALARAAEEASETAIRDSVAEAARERAATLAGWRIAQAVRRLPVRRALAALDLRQAQALLDEAGAVEDGYWAFPQQVLHTSVALARGHAAEGIAAWQRLEKRLTLDFYCARWRADVDHLRVWCAGLGDDRETLTRLAAHRAMPAADADLSTCRIATHALAAALWLGQPDVRERAAGLQQCFRARGLQRLARRAQWLCAVSGDTEAMVDWLAASREHDLLDVLWLAPRSARALQHFLRTAGSAERPALRALARSLVEHLASSGPPASALPGTAVPEGLTRKEWQVLQAIAEGWSNEQIAARLHISLATVKTHVNHLYSKLQLSSRDEARLKARHLAALHPAASTSGG</sequence>
<dbReference type="RefSeq" id="WP_053013671.1">
    <property type="nucleotide sequence ID" value="NZ_CP011371.1"/>
</dbReference>
<dbReference type="EMBL" id="CP011371">
    <property type="protein sequence ID" value="AKJ30150.1"/>
    <property type="molecule type" value="Genomic_DNA"/>
</dbReference>
<keyword evidence="2" id="KW-0238">DNA-binding</keyword>
<dbReference type="KEGG" id="pbh:AAW51_3459"/>
<dbReference type="PANTHER" id="PTHR44688">
    <property type="entry name" value="DNA-BINDING TRANSCRIPTIONAL ACTIVATOR DEVR_DOSR"/>
    <property type="match status" value="1"/>
</dbReference>
<dbReference type="PRINTS" id="PR00038">
    <property type="entry name" value="HTHLUXR"/>
</dbReference>
<name>A0A0G3BUE1_9BURK</name>
<dbReference type="AlphaFoldDB" id="A0A0G3BUE1"/>